<dbReference type="RefSeq" id="WP_131568020.1">
    <property type="nucleotide sequence ID" value="NZ_JAINFK010000002.1"/>
</dbReference>
<gene>
    <name evidence="4" type="ORF">E0D97_09025</name>
</gene>
<dbReference type="SUPFAM" id="SSF48452">
    <property type="entry name" value="TPR-like"/>
    <property type="match status" value="2"/>
</dbReference>
<dbReference type="PANTHER" id="PTHR35807">
    <property type="entry name" value="TRANSCRIPTIONAL REGULATOR REDD-RELATED"/>
    <property type="match status" value="1"/>
</dbReference>
<dbReference type="SMART" id="SM01043">
    <property type="entry name" value="BTAD"/>
    <property type="match status" value="1"/>
</dbReference>
<feature type="region of interest" description="Disordered" evidence="2">
    <location>
        <begin position="243"/>
        <end position="264"/>
    </location>
</feature>
<protein>
    <submittedName>
        <fullName evidence="4">Tetratricopeptide repeat protein</fullName>
    </submittedName>
</protein>
<dbReference type="Pfam" id="PF03704">
    <property type="entry name" value="BTAD"/>
    <property type="match status" value="1"/>
</dbReference>
<dbReference type="PROSITE" id="PS50005">
    <property type="entry name" value="TPR"/>
    <property type="match status" value="1"/>
</dbReference>
<dbReference type="Proteomes" id="UP000291301">
    <property type="component" value="Unassembled WGS sequence"/>
</dbReference>
<dbReference type="OrthoDB" id="9807521at2"/>
<dbReference type="SUPFAM" id="SSF46894">
    <property type="entry name" value="C-terminal effector domain of the bipartite response regulators"/>
    <property type="match status" value="1"/>
</dbReference>
<feature type="repeat" description="TPR" evidence="1">
    <location>
        <begin position="525"/>
        <end position="558"/>
    </location>
</feature>
<proteinExistence type="predicted"/>
<dbReference type="Gene3D" id="1.10.10.10">
    <property type="entry name" value="Winged helix-like DNA-binding domain superfamily/Winged helix DNA-binding domain"/>
    <property type="match status" value="1"/>
</dbReference>
<evidence type="ECO:0000259" key="3">
    <source>
        <dbReference type="SMART" id="SM01043"/>
    </source>
</evidence>
<keyword evidence="1" id="KW-0802">TPR repeat</keyword>
<dbReference type="Gene3D" id="3.40.50.10070">
    <property type="entry name" value="TolB, N-terminal domain"/>
    <property type="match status" value="1"/>
</dbReference>
<evidence type="ECO:0000256" key="1">
    <source>
        <dbReference type="PROSITE-ProRule" id="PRU00339"/>
    </source>
</evidence>
<dbReference type="GO" id="GO:0006355">
    <property type="term" value="P:regulation of DNA-templated transcription"/>
    <property type="evidence" value="ECO:0007669"/>
    <property type="project" value="InterPro"/>
</dbReference>
<dbReference type="EMBL" id="SJST01000003">
    <property type="protein sequence ID" value="TCD14214.1"/>
    <property type="molecule type" value="Genomic_DNA"/>
</dbReference>
<dbReference type="AlphaFoldDB" id="A0A4R0PFE9"/>
<evidence type="ECO:0000313" key="5">
    <source>
        <dbReference type="Proteomes" id="UP000291301"/>
    </source>
</evidence>
<evidence type="ECO:0000256" key="2">
    <source>
        <dbReference type="SAM" id="MobiDB-lite"/>
    </source>
</evidence>
<dbReference type="GO" id="GO:0003677">
    <property type="term" value="F:DNA binding"/>
    <property type="evidence" value="ECO:0007669"/>
    <property type="project" value="InterPro"/>
</dbReference>
<comment type="caution">
    <text evidence="4">The sequence shown here is derived from an EMBL/GenBank/DDBJ whole genome shotgun (WGS) entry which is preliminary data.</text>
</comment>
<keyword evidence="5" id="KW-1185">Reference proteome</keyword>
<reference evidence="4 5" key="1">
    <citation type="journal article" date="2015" name="Antonie Van Leeuwenhoek">
        <title>Oricola cellulosilytica gen. nov., sp. nov., a cellulose-degrading bacterium of the family Phyllobacteriaceae isolated from surface seashore water, and emended descriptions of Mesorhizobium loti and Phyllobacterium myrsinacearum.</title>
        <authorList>
            <person name="Hameed A."/>
            <person name="Shahina M."/>
            <person name="Lai W.A."/>
            <person name="Lin S.Y."/>
            <person name="Young L.S."/>
            <person name="Liu Y.C."/>
            <person name="Hsu Y.H."/>
            <person name="Young C.C."/>
        </authorList>
    </citation>
    <scope>NUCLEOTIDE SEQUENCE [LARGE SCALE GENOMIC DNA]</scope>
    <source>
        <strain evidence="4 5">KCTC 52183</strain>
    </source>
</reference>
<dbReference type="InterPro" id="IPR051677">
    <property type="entry name" value="AfsR-DnrI-RedD_regulator"/>
</dbReference>
<dbReference type="Gene3D" id="1.25.40.10">
    <property type="entry name" value="Tetratricopeptide repeat domain"/>
    <property type="match status" value="2"/>
</dbReference>
<dbReference type="InterPro" id="IPR019734">
    <property type="entry name" value="TPR_rpt"/>
</dbReference>
<dbReference type="InterPro" id="IPR011990">
    <property type="entry name" value="TPR-like_helical_dom_sf"/>
</dbReference>
<organism evidence="4 5">
    <name type="scientific">Oricola cellulosilytica</name>
    <dbReference type="NCBI Taxonomy" id="1429082"/>
    <lineage>
        <taxon>Bacteria</taxon>
        <taxon>Pseudomonadati</taxon>
        <taxon>Pseudomonadota</taxon>
        <taxon>Alphaproteobacteria</taxon>
        <taxon>Hyphomicrobiales</taxon>
        <taxon>Ahrensiaceae</taxon>
        <taxon>Oricola</taxon>
    </lineage>
</organism>
<evidence type="ECO:0000313" key="4">
    <source>
        <dbReference type="EMBL" id="TCD14214.1"/>
    </source>
</evidence>
<dbReference type="Pfam" id="PF14559">
    <property type="entry name" value="TPR_19"/>
    <property type="match status" value="1"/>
</dbReference>
<accession>A0A4R0PFE9</accession>
<dbReference type="InterPro" id="IPR016032">
    <property type="entry name" value="Sig_transdc_resp-reg_C-effctor"/>
</dbReference>
<dbReference type="InterPro" id="IPR005158">
    <property type="entry name" value="BTAD"/>
</dbReference>
<feature type="domain" description="Bacterial transcriptional activator" evidence="3">
    <location>
        <begin position="107"/>
        <end position="245"/>
    </location>
</feature>
<name>A0A4R0PFE9_9HYPH</name>
<dbReference type="InterPro" id="IPR036388">
    <property type="entry name" value="WH-like_DNA-bd_sf"/>
</dbReference>
<sequence length="662" mass="73247">MERVNFRDEPSLRVFGDLSLNESARKALRFPTRKAALLLAYLASAPDARCRRDKLCRVFWPDRAEPQARNSLRQTLSALRKLTPEPSHAFVGADTEHVWIVDPAATVDCIRFETLAKSGNMDALVDTAKLYVGRFLDSTPVPEDLEGWRRDNAARFVSLAGEIVEKLSRSGGDEDVVANCRRLATTLLEDDEADERAHRALIRLHLAGSRPNEARRQYDACRAATRAAFGAEPEPATAALLSEPVPTVEKAAGPRSPASSPDAARPSLVILPFDDLAPEGENDFFADGVVEEITAALSRAGDFFVIARQTAIAFKDQLVPLDEIGDRLGVRYAVEGTVRRGGSLVRLYIHLVDTSTSRQIWSERFDGRIEDVFELQDEIAIKVAAAISPTIRSSEILLARSKPPENRQAYDCVLAGLPRLWSHTKADNAAARGLFERALELAPDYGRAMALLAWCHAQDVVYYWSDDPDRSRTLCSRHVREATPLIQNDPTALAAVGAAISQAEGDQERARVFLARALAIDPNNAWAWARSGWAHFFSGRYEEAGEAFSRAKALSPLDPLGFNLEFGLAGVFFAHGNYREAAALSRATIDAHPGITWAYRQYATYAALAGEIDEAREAMRIYREAYPEVTIATNLKNHPQRNNPHYMELFLKGLRLSGLPEE</sequence>
<feature type="compositionally biased region" description="Low complexity" evidence="2">
    <location>
        <begin position="251"/>
        <end position="264"/>
    </location>
</feature>